<evidence type="ECO:0000256" key="8">
    <source>
        <dbReference type="ARBA" id="ARBA00023288"/>
    </source>
</evidence>
<accession>A0A3D8PW45</accession>
<evidence type="ECO:0000256" key="4">
    <source>
        <dbReference type="ARBA" id="ARBA00011529"/>
    </source>
</evidence>
<sequence>MFLGFVLIVLMIFSGEIKFYPSFIAIMVAGIIFFISNWIFHFFSSKVWKISAFVFLILCIVAVIVFEQIDAYHSSFETMEDQEADLYLYQPFTNESSLATLENPATFKMGGELLVLDGATALYPLYAAFAQATYPEKEYDMYMSEVMVSTTPDAYQNLIHGVADIIFVAGPSVQQLEDAKAQGVELEMTPIGREAFVFFVNAGNPVEGLSVQQIQDIYSGEVKNWNELGGKNEKIRAFQRPEDSGSQTALVNLMGRTPIVKAPREDVVSGMGGIIEQTANYRNYPNAIGYSFRYFSMEMVQNDAIRHLEIDGVFPSEETIRNGTYPLASEFYAITAGSDNPNIEPFLQWILSPQGQSLVEKTGYVPINNIE</sequence>
<keyword evidence="9" id="KW-1133">Transmembrane helix</keyword>
<evidence type="ECO:0000256" key="3">
    <source>
        <dbReference type="ARBA" id="ARBA00008725"/>
    </source>
</evidence>
<keyword evidence="12" id="KW-1185">Reference proteome</keyword>
<dbReference type="PANTHER" id="PTHR30570:SF1">
    <property type="entry name" value="PHOSPHATE-BINDING PROTEIN PSTS"/>
    <property type="match status" value="1"/>
</dbReference>
<evidence type="ECO:0000313" key="11">
    <source>
        <dbReference type="EMBL" id="RDW19982.1"/>
    </source>
</evidence>
<evidence type="ECO:0000256" key="2">
    <source>
        <dbReference type="ARBA" id="ARBA00004193"/>
    </source>
</evidence>
<keyword evidence="9" id="KW-0812">Transmembrane</keyword>
<dbReference type="Pfam" id="PF12849">
    <property type="entry name" value="PBP_like_2"/>
    <property type="match status" value="1"/>
</dbReference>
<proteinExistence type="inferred from homology"/>
<keyword evidence="8" id="KW-0449">Lipoprotein</keyword>
<feature type="transmembrane region" description="Helical" evidence="9">
    <location>
        <begin position="50"/>
        <end position="69"/>
    </location>
</feature>
<evidence type="ECO:0000256" key="6">
    <source>
        <dbReference type="ARBA" id="ARBA00022729"/>
    </source>
</evidence>
<name>A0A3D8PW45_9BACI</name>
<dbReference type="PANTHER" id="PTHR30570">
    <property type="entry name" value="PERIPLASMIC PHOSPHATE BINDING COMPONENT OF PHOSPHATE ABC TRANSPORTER"/>
    <property type="match status" value="1"/>
</dbReference>
<feature type="transmembrane region" description="Helical" evidence="9">
    <location>
        <begin position="24"/>
        <end position="43"/>
    </location>
</feature>
<evidence type="ECO:0000256" key="1">
    <source>
        <dbReference type="ARBA" id="ARBA00002841"/>
    </source>
</evidence>
<keyword evidence="9" id="KW-0472">Membrane</keyword>
<evidence type="ECO:0000256" key="9">
    <source>
        <dbReference type="SAM" id="Phobius"/>
    </source>
</evidence>
<dbReference type="Gene3D" id="3.40.190.10">
    <property type="entry name" value="Periplasmic binding protein-like II"/>
    <property type="match status" value="2"/>
</dbReference>
<keyword evidence="5" id="KW-0592">Phosphate transport</keyword>
<keyword evidence="6" id="KW-0732">Signal</keyword>
<dbReference type="InterPro" id="IPR024370">
    <property type="entry name" value="PBP_domain"/>
</dbReference>
<dbReference type="OrthoDB" id="9790048at2"/>
<dbReference type="GO" id="GO:0006817">
    <property type="term" value="P:phosphate ion transport"/>
    <property type="evidence" value="ECO:0007669"/>
    <property type="project" value="UniProtKB-KW"/>
</dbReference>
<feature type="domain" description="PBP" evidence="10">
    <location>
        <begin position="114"/>
        <end position="353"/>
    </location>
</feature>
<comment type="caution">
    <text evidence="11">The sequence shown here is derived from an EMBL/GenBank/DDBJ whole genome shotgun (WGS) entry which is preliminary data.</text>
</comment>
<keyword evidence="7" id="KW-0564">Palmitate</keyword>
<evidence type="ECO:0000256" key="7">
    <source>
        <dbReference type="ARBA" id="ARBA00023139"/>
    </source>
</evidence>
<evidence type="ECO:0000313" key="12">
    <source>
        <dbReference type="Proteomes" id="UP000256520"/>
    </source>
</evidence>
<gene>
    <name evidence="11" type="ORF">CWR45_07090</name>
</gene>
<keyword evidence="5" id="KW-0813">Transport</keyword>
<dbReference type="Proteomes" id="UP000256520">
    <property type="component" value="Unassembled WGS sequence"/>
</dbReference>
<dbReference type="SUPFAM" id="SSF53850">
    <property type="entry name" value="Periplasmic binding protein-like II"/>
    <property type="match status" value="1"/>
</dbReference>
<dbReference type="GO" id="GO:0005886">
    <property type="term" value="C:plasma membrane"/>
    <property type="evidence" value="ECO:0007669"/>
    <property type="project" value="UniProtKB-SubCell"/>
</dbReference>
<dbReference type="InterPro" id="IPR050811">
    <property type="entry name" value="Phosphate_ABC_transporter"/>
</dbReference>
<evidence type="ECO:0000259" key="10">
    <source>
        <dbReference type="Pfam" id="PF12849"/>
    </source>
</evidence>
<evidence type="ECO:0000256" key="5">
    <source>
        <dbReference type="ARBA" id="ARBA00022592"/>
    </source>
</evidence>
<organism evidence="11 12">
    <name type="scientific">Oceanobacillus chungangensis</name>
    <dbReference type="NCBI Taxonomy" id="1229152"/>
    <lineage>
        <taxon>Bacteria</taxon>
        <taxon>Bacillati</taxon>
        <taxon>Bacillota</taxon>
        <taxon>Bacilli</taxon>
        <taxon>Bacillales</taxon>
        <taxon>Bacillaceae</taxon>
        <taxon>Oceanobacillus</taxon>
    </lineage>
</organism>
<comment type="function">
    <text evidence="1">Part of the ABC transporter complex PstSACB involved in phosphate import.</text>
</comment>
<comment type="similarity">
    <text evidence="3">Belongs to the PstS family.</text>
</comment>
<comment type="subunit">
    <text evidence="4">The complex is composed of two ATP-binding proteins (PstB), two transmembrane proteins (PstC and PstA) and a solute-binding protein (PstS).</text>
</comment>
<protein>
    <recommendedName>
        <fullName evidence="10">PBP domain-containing protein</fullName>
    </recommendedName>
</protein>
<comment type="subcellular location">
    <subcellularLocation>
        <location evidence="2">Cell membrane</location>
        <topology evidence="2">Lipid-anchor</topology>
    </subcellularLocation>
</comment>
<reference evidence="12" key="1">
    <citation type="submission" date="2017-11" db="EMBL/GenBank/DDBJ databases">
        <authorList>
            <person name="Zhu W."/>
        </authorList>
    </citation>
    <scope>NUCLEOTIDE SEQUENCE [LARGE SCALE GENOMIC DNA]</scope>
    <source>
        <strain evidence="12">CAU 1051</strain>
    </source>
</reference>
<dbReference type="EMBL" id="PIOD01000006">
    <property type="protein sequence ID" value="RDW19982.1"/>
    <property type="molecule type" value="Genomic_DNA"/>
</dbReference>
<dbReference type="AlphaFoldDB" id="A0A3D8PW45"/>